<feature type="region of interest" description="Disordered" evidence="6">
    <location>
        <begin position="194"/>
        <end position="215"/>
    </location>
</feature>
<dbReference type="EMBL" id="CBTN010000066">
    <property type="protein sequence ID" value="CDH59214.1"/>
    <property type="molecule type" value="Genomic_DNA"/>
</dbReference>
<feature type="compositionally biased region" description="Low complexity" evidence="6">
    <location>
        <begin position="199"/>
        <end position="212"/>
    </location>
</feature>
<keyword evidence="3" id="KW-0805">Transcription regulation</keyword>
<dbReference type="Gene3D" id="3.40.50.11990">
    <property type="entry name" value="RNA polymerase II accessory factor, Cdc73 C-terminal domain"/>
    <property type="match status" value="1"/>
</dbReference>
<dbReference type="AlphaFoldDB" id="A0A068SA95"/>
<dbReference type="FunFam" id="3.40.50.11990:FF:000002">
    <property type="entry name" value="protein CDC73 homolog"/>
    <property type="match status" value="1"/>
</dbReference>
<comment type="caution">
    <text evidence="9">The sequence shown here is derived from an EMBL/GenBank/DDBJ whole genome shotgun (WGS) entry which is preliminary data.</text>
</comment>
<feature type="region of interest" description="Disordered" evidence="6">
    <location>
        <begin position="108"/>
        <end position="156"/>
    </location>
</feature>
<comment type="similarity">
    <text evidence="2">Belongs to the CDC73 family.</text>
</comment>
<dbReference type="Proteomes" id="UP000027586">
    <property type="component" value="Unassembled WGS sequence"/>
</dbReference>
<keyword evidence="5" id="KW-0539">Nucleus</keyword>
<proteinExistence type="inferred from homology"/>
<sequence length="378" mass="43236">MEPLQLLRNHTCNKKPVILKDASDNVVTSVADASTVWFDDESFARNTPTTFPKNSSDDTYTLDTLIFLVQNEHLDNSAYFKECRQRDIEHVSIVDRKKVLDYLTGKVDTQPTKQSSSTAGVRKQREDVDEIKGKAETNNENEPASKRVKFDDKQSHVSIEKLREREKVLQSSASILQGDKDFYTIVKAMNPTFGKNGASSTIQKSSSKPSKPTSKDRIPIIIVPAAPTAKFTLFNIKQFLENFEYVDPQQLRAQGMKKPDRVSIERYRRDGQVTVYHVIDNVAHLKQNDWDRVCCVFASGQQWQFKGWKYERPIDLFSHVKGFYAKWADESIKGPASGWNVTPLDISRSQRHNDKLSAAKFWDALDKHMGVHHLYGNY</sequence>
<evidence type="ECO:0000313" key="9">
    <source>
        <dbReference type="EMBL" id="CDH59214.1"/>
    </source>
</evidence>
<evidence type="ECO:0000256" key="3">
    <source>
        <dbReference type="ARBA" id="ARBA00023015"/>
    </source>
</evidence>
<dbReference type="PANTHER" id="PTHR12466">
    <property type="entry name" value="CDC73 DOMAIN PROTEIN"/>
    <property type="match status" value="1"/>
</dbReference>
<evidence type="ECO:0000259" key="8">
    <source>
        <dbReference type="Pfam" id="PF16050"/>
    </source>
</evidence>
<dbReference type="InterPro" id="IPR032041">
    <property type="entry name" value="Cdc73_N"/>
</dbReference>
<keyword evidence="4" id="KW-0804">Transcription</keyword>
<dbReference type="VEuPathDB" id="FungiDB:LCOR_10041.1"/>
<feature type="compositionally biased region" description="Polar residues" evidence="6">
    <location>
        <begin position="108"/>
        <end position="119"/>
    </location>
</feature>
<dbReference type="GO" id="GO:0006368">
    <property type="term" value="P:transcription elongation by RNA polymerase II"/>
    <property type="evidence" value="ECO:0007669"/>
    <property type="project" value="InterPro"/>
</dbReference>
<dbReference type="GO" id="GO:0032968">
    <property type="term" value="P:positive regulation of transcription elongation by RNA polymerase II"/>
    <property type="evidence" value="ECO:0007669"/>
    <property type="project" value="TreeGrafter"/>
</dbReference>
<evidence type="ECO:0000256" key="6">
    <source>
        <dbReference type="SAM" id="MobiDB-lite"/>
    </source>
</evidence>
<dbReference type="GO" id="GO:0016593">
    <property type="term" value="C:Cdc73/Paf1 complex"/>
    <property type="evidence" value="ECO:0007669"/>
    <property type="project" value="InterPro"/>
</dbReference>
<dbReference type="Pfam" id="PF16050">
    <property type="entry name" value="CDC73_N"/>
    <property type="match status" value="1"/>
</dbReference>
<organism evidence="9 10">
    <name type="scientific">Lichtheimia corymbifera JMRC:FSU:9682</name>
    <dbReference type="NCBI Taxonomy" id="1263082"/>
    <lineage>
        <taxon>Eukaryota</taxon>
        <taxon>Fungi</taxon>
        <taxon>Fungi incertae sedis</taxon>
        <taxon>Mucoromycota</taxon>
        <taxon>Mucoromycotina</taxon>
        <taxon>Mucoromycetes</taxon>
        <taxon>Mucorales</taxon>
        <taxon>Lichtheimiaceae</taxon>
        <taxon>Lichtheimia</taxon>
    </lineage>
</organism>
<dbReference type="GO" id="GO:0000993">
    <property type="term" value="F:RNA polymerase II complex binding"/>
    <property type="evidence" value="ECO:0007669"/>
    <property type="project" value="TreeGrafter"/>
</dbReference>
<feature type="compositionally biased region" description="Basic and acidic residues" evidence="6">
    <location>
        <begin position="123"/>
        <end position="156"/>
    </location>
</feature>
<evidence type="ECO:0000256" key="5">
    <source>
        <dbReference type="ARBA" id="ARBA00023242"/>
    </source>
</evidence>
<gene>
    <name evidence="9" type="ORF">LCOR_10041.1</name>
</gene>
<evidence type="ECO:0000256" key="1">
    <source>
        <dbReference type="ARBA" id="ARBA00004123"/>
    </source>
</evidence>
<keyword evidence="10" id="KW-1185">Reference proteome</keyword>
<comment type="subcellular location">
    <subcellularLocation>
        <location evidence="1">Nucleus</location>
    </subcellularLocation>
</comment>
<dbReference type="InterPro" id="IPR038103">
    <property type="entry name" value="CDC73_C_sf"/>
</dbReference>
<dbReference type="InterPro" id="IPR031336">
    <property type="entry name" value="CDC73_C"/>
</dbReference>
<protein>
    <submittedName>
        <fullName evidence="9">Cdc73 domain protein</fullName>
    </submittedName>
</protein>
<dbReference type="OrthoDB" id="2186602at2759"/>
<evidence type="ECO:0000313" key="10">
    <source>
        <dbReference type="Proteomes" id="UP000027586"/>
    </source>
</evidence>
<dbReference type="PANTHER" id="PTHR12466:SF8">
    <property type="entry name" value="PARAFIBROMIN"/>
    <property type="match status" value="1"/>
</dbReference>
<dbReference type="Pfam" id="PF05179">
    <property type="entry name" value="CDC73_C"/>
    <property type="match status" value="1"/>
</dbReference>
<name>A0A068SA95_9FUNG</name>
<dbReference type="InterPro" id="IPR007852">
    <property type="entry name" value="Cdc73/Parafibromin"/>
</dbReference>
<feature type="domain" description="Paf1 complex subunit Cdc73 N-terminal" evidence="8">
    <location>
        <begin position="2"/>
        <end position="175"/>
    </location>
</feature>
<accession>A0A068SA95</accession>
<evidence type="ECO:0000256" key="4">
    <source>
        <dbReference type="ARBA" id="ARBA00023163"/>
    </source>
</evidence>
<feature type="domain" description="Cell division control protein 73 C-terminal" evidence="7">
    <location>
        <begin position="216"/>
        <end position="368"/>
    </location>
</feature>
<reference evidence="9" key="1">
    <citation type="submission" date="2013-08" db="EMBL/GenBank/DDBJ databases">
        <title>Gene expansion shapes genome architecture in the human pathogen Lichtheimia corymbifera: an evolutionary genomics analysis in the ancient terrestrial Mucorales (Mucoromycotina).</title>
        <authorList>
            <person name="Schwartze V.U."/>
            <person name="Winter S."/>
            <person name="Shelest E."/>
            <person name="Marcet-Houben M."/>
            <person name="Horn F."/>
            <person name="Wehner S."/>
            <person name="Hoffmann K."/>
            <person name="Riege K."/>
            <person name="Sammeth M."/>
            <person name="Nowrousian M."/>
            <person name="Valiante V."/>
            <person name="Linde J."/>
            <person name="Jacobsen I.D."/>
            <person name="Marz M."/>
            <person name="Brakhage A.A."/>
            <person name="Gabaldon T."/>
            <person name="Bocker S."/>
            <person name="Voigt K."/>
        </authorList>
    </citation>
    <scope>NUCLEOTIDE SEQUENCE [LARGE SCALE GENOMIC DNA]</scope>
    <source>
        <strain evidence="9">FSU 9682</strain>
    </source>
</reference>
<evidence type="ECO:0000259" key="7">
    <source>
        <dbReference type="Pfam" id="PF05179"/>
    </source>
</evidence>
<evidence type="ECO:0000256" key="2">
    <source>
        <dbReference type="ARBA" id="ARBA00010427"/>
    </source>
</evidence>
<dbReference type="STRING" id="1263082.A0A068SA95"/>